<protein>
    <submittedName>
        <fullName evidence="2">Major facilitator transporter</fullName>
    </submittedName>
</protein>
<feature type="transmembrane region" description="Helical" evidence="1">
    <location>
        <begin position="14"/>
        <end position="40"/>
    </location>
</feature>
<reference evidence="2 3" key="1">
    <citation type="submission" date="2018-06" db="EMBL/GenBank/DDBJ databases">
        <authorList>
            <consortium name="Pathogen Informatics"/>
            <person name="Doyle S."/>
        </authorList>
    </citation>
    <scope>NUCLEOTIDE SEQUENCE [LARGE SCALE GENOMIC DNA]</scope>
    <source>
        <strain evidence="2 3">NCTC10005</strain>
    </source>
</reference>
<dbReference type="AlphaFoldDB" id="A0A377M1E3"/>
<dbReference type="EMBL" id="UGJB01000004">
    <property type="protein sequence ID" value="STQ12132.1"/>
    <property type="molecule type" value="Genomic_DNA"/>
</dbReference>
<evidence type="ECO:0000313" key="3">
    <source>
        <dbReference type="Proteomes" id="UP000255106"/>
    </source>
</evidence>
<gene>
    <name evidence="2" type="ORF">NCTC10005_04915</name>
</gene>
<evidence type="ECO:0000313" key="2">
    <source>
        <dbReference type="EMBL" id="STQ12132.1"/>
    </source>
</evidence>
<name>A0A377M1E3_ENTCL</name>
<keyword evidence="1" id="KW-0472">Membrane</keyword>
<evidence type="ECO:0000256" key="1">
    <source>
        <dbReference type="SAM" id="Phobius"/>
    </source>
</evidence>
<proteinExistence type="predicted"/>
<dbReference type="Proteomes" id="UP000255106">
    <property type="component" value="Unassembled WGS sequence"/>
</dbReference>
<keyword evidence="1" id="KW-1133">Transmembrane helix</keyword>
<keyword evidence="1" id="KW-0812">Transmembrane</keyword>
<organism evidence="2 3">
    <name type="scientific">Enterobacter cloacae</name>
    <dbReference type="NCBI Taxonomy" id="550"/>
    <lineage>
        <taxon>Bacteria</taxon>
        <taxon>Pseudomonadati</taxon>
        <taxon>Pseudomonadota</taxon>
        <taxon>Gammaproteobacteria</taxon>
        <taxon>Enterobacterales</taxon>
        <taxon>Enterobacteriaceae</taxon>
        <taxon>Enterobacter</taxon>
        <taxon>Enterobacter cloacae complex</taxon>
    </lineage>
</organism>
<sequence>MGISSRPLNRRGIAWYWGIGGIFLLMTCTTLLTLCSLLAIRNKDIDNEAARGPERVRTSAGAGFCRY</sequence>
<accession>A0A377M1E3</accession>